<dbReference type="KEGG" id="oxy:HCG48_05725"/>
<feature type="domain" description="PPM-type phosphatase" evidence="1">
    <location>
        <begin position="13"/>
        <end position="199"/>
    </location>
</feature>
<evidence type="ECO:0000313" key="3">
    <source>
        <dbReference type="Proteomes" id="UP000500857"/>
    </source>
</evidence>
<accession>A0A6H1TU59</accession>
<organism evidence="2 3">
    <name type="scientific">Oxynema aestuarii AP17</name>
    <dbReference type="NCBI Taxonomy" id="2064643"/>
    <lineage>
        <taxon>Bacteria</taxon>
        <taxon>Bacillati</taxon>
        <taxon>Cyanobacteriota</taxon>
        <taxon>Cyanophyceae</taxon>
        <taxon>Oscillatoriophycideae</taxon>
        <taxon>Oscillatoriales</taxon>
        <taxon>Oscillatoriaceae</taxon>
        <taxon>Oxynema</taxon>
        <taxon>Oxynema aestuarii</taxon>
    </lineage>
</organism>
<proteinExistence type="predicted"/>
<evidence type="ECO:0000313" key="2">
    <source>
        <dbReference type="EMBL" id="QIZ70132.1"/>
    </source>
</evidence>
<keyword evidence="3" id="KW-1185">Reference proteome</keyword>
<protein>
    <submittedName>
        <fullName evidence="2">Protein phosphatase 2C domain-containing protein</fullName>
    </submittedName>
</protein>
<dbReference type="EMBL" id="CP051167">
    <property type="protein sequence ID" value="QIZ70132.1"/>
    <property type="molecule type" value="Genomic_DNA"/>
</dbReference>
<dbReference type="InterPro" id="IPR036457">
    <property type="entry name" value="PPM-type-like_dom_sf"/>
</dbReference>
<name>A0A6H1TU59_9CYAN</name>
<dbReference type="AlphaFoldDB" id="A0A6H1TU59"/>
<reference evidence="2 3" key="1">
    <citation type="submission" date="2020-04" db="EMBL/GenBank/DDBJ databases">
        <authorList>
            <person name="Basu S."/>
            <person name="Maruthanayagam V."/>
            <person name="Chakraborty S."/>
            <person name="Pramanik A."/>
            <person name="Mukherjee J."/>
            <person name="Brink B."/>
        </authorList>
    </citation>
    <scope>NUCLEOTIDE SEQUENCE [LARGE SCALE GENOMIC DNA]</scope>
    <source>
        <strain evidence="2 3">AP17</strain>
    </source>
</reference>
<dbReference type="SUPFAM" id="SSF81606">
    <property type="entry name" value="PP2C-like"/>
    <property type="match status" value="1"/>
</dbReference>
<sequence>MKELFEVAAGTVVGRHHVRLGVNNQDGYYLTSTEEATIAIVCDGCSSGVHSEVGAKVGARLVGEAIRRSLFEGEAIDEPEKCLELVRQNVLENIKTMAIAMGGNTNEIPPKILQHYFLFTIVGVWIARSGIVTFSLGDGLLIVNDRPTQIGPFANNAPPYLVYDFLDSNSDRWKFTIHDRLNPEDLNSILIGTDGVNDLMKLAHCPFPGKPDLIGDIRQFWTQDRYFQNPDTIRRQLSLINREIHKPNWEHRQMLKETGLLPDDTTLIVIRKRKSS</sequence>
<dbReference type="Proteomes" id="UP000500857">
    <property type="component" value="Chromosome"/>
</dbReference>
<dbReference type="RefSeq" id="WP_168568289.1">
    <property type="nucleotide sequence ID" value="NZ_CP051167.1"/>
</dbReference>
<dbReference type="Pfam" id="PF13672">
    <property type="entry name" value="PP2C_2"/>
    <property type="match status" value="1"/>
</dbReference>
<evidence type="ECO:0000259" key="1">
    <source>
        <dbReference type="Pfam" id="PF13672"/>
    </source>
</evidence>
<dbReference type="InterPro" id="IPR001932">
    <property type="entry name" value="PPM-type_phosphatase-like_dom"/>
</dbReference>
<gene>
    <name evidence="2" type="ORF">HCG48_05725</name>
</gene>